<keyword evidence="2 3" id="KW-0378">Hydrolase</keyword>
<dbReference type="Proteomes" id="UP000733744">
    <property type="component" value="Unassembled WGS sequence"/>
</dbReference>
<gene>
    <name evidence="3" type="primary">cheD</name>
    <name evidence="4" type="ORF">EKO24_003045</name>
</gene>
<dbReference type="RefSeq" id="WP_127030531.1">
    <property type="nucleotide sequence ID" value="NZ_RYFG02000014.1"/>
</dbReference>
<dbReference type="SUPFAM" id="SSF64438">
    <property type="entry name" value="CNF1/YfiH-like putative cysteine hydrolases"/>
    <property type="match status" value="1"/>
</dbReference>
<dbReference type="InterPro" id="IPR038592">
    <property type="entry name" value="CheD-like_sf"/>
</dbReference>
<dbReference type="EMBL" id="RYFG02000014">
    <property type="protein sequence ID" value="TRX02119.1"/>
    <property type="molecule type" value="Genomic_DNA"/>
</dbReference>
<dbReference type="PANTHER" id="PTHR35147">
    <property type="entry name" value="CHEMORECEPTOR GLUTAMINE DEAMIDASE CHED-RELATED"/>
    <property type="match status" value="1"/>
</dbReference>
<dbReference type="HAMAP" id="MF_01440">
    <property type="entry name" value="CheD"/>
    <property type="match status" value="1"/>
</dbReference>
<evidence type="ECO:0000256" key="1">
    <source>
        <dbReference type="ARBA" id="ARBA00022500"/>
    </source>
</evidence>
<dbReference type="Pfam" id="PF03975">
    <property type="entry name" value="CheD"/>
    <property type="match status" value="1"/>
</dbReference>
<accession>A0ABY3CF51</accession>
<proteinExistence type="inferred from homology"/>
<dbReference type="CDD" id="cd16352">
    <property type="entry name" value="CheD"/>
    <property type="match status" value="1"/>
</dbReference>
<reference evidence="4 5" key="1">
    <citation type="journal article" date="2019" name="Antonie Van Leeuwenhoek">
        <title>Description of 'Ca. Methylobacter oryzae' KRF1, a novel species from the environmentally important Methylobacter clade 2.</title>
        <authorList>
            <person name="Khatri K."/>
            <person name="Mohite J.A."/>
            <person name="Pandit P.S."/>
            <person name="Bahulikar R."/>
            <person name="Rahalkar M.C."/>
        </authorList>
    </citation>
    <scope>NUCLEOTIDE SEQUENCE [LARGE SCALE GENOMIC DNA]</scope>
    <source>
        <strain evidence="4 5">KRF1</strain>
    </source>
</reference>
<evidence type="ECO:0000256" key="3">
    <source>
        <dbReference type="HAMAP-Rule" id="MF_01440"/>
    </source>
</evidence>
<evidence type="ECO:0000313" key="5">
    <source>
        <dbReference type="Proteomes" id="UP000733744"/>
    </source>
</evidence>
<comment type="similarity">
    <text evidence="3">Belongs to the CheD family.</text>
</comment>
<name>A0ABY3CF51_9GAMM</name>
<organism evidence="4 5">
    <name type="scientific">Candidatus Methylobacter oryzae</name>
    <dbReference type="NCBI Taxonomy" id="2497749"/>
    <lineage>
        <taxon>Bacteria</taxon>
        <taxon>Pseudomonadati</taxon>
        <taxon>Pseudomonadota</taxon>
        <taxon>Gammaproteobacteria</taxon>
        <taxon>Methylococcales</taxon>
        <taxon>Methylococcaceae</taxon>
        <taxon>Methylobacter</taxon>
    </lineage>
</organism>
<evidence type="ECO:0000256" key="2">
    <source>
        <dbReference type="ARBA" id="ARBA00022801"/>
    </source>
</evidence>
<sequence>MQVGTYKGLPRIIIDPGESYVTKKNEIISTLLGSCVAACLYDPVNRVIGMNHFLLAQQHSAHTAALLGTAHKATLLGTESGRYGIHAMELLINQMLKQGAQRIHLKAKAFGGGDVLKLGNELRGGKSIGAINCEFIKTFLRTEKIPLVASALGGDIGRNIFFLTSDFSVYVKSIERDEELTILHQERRFLKKNTGITLPQPLDQADFW</sequence>
<evidence type="ECO:0000313" key="4">
    <source>
        <dbReference type="EMBL" id="TRX02119.1"/>
    </source>
</evidence>
<keyword evidence="5" id="KW-1185">Reference proteome</keyword>
<protein>
    <recommendedName>
        <fullName evidence="3">Probable chemoreceptor glutamine deamidase CheD</fullName>
        <ecNumber evidence="3">3.5.1.44</ecNumber>
    </recommendedName>
</protein>
<comment type="caution">
    <text evidence="4">The sequence shown here is derived from an EMBL/GenBank/DDBJ whole genome shotgun (WGS) entry which is preliminary data.</text>
</comment>
<keyword evidence="1 3" id="KW-0145">Chemotaxis</keyword>
<dbReference type="Gene3D" id="3.30.1330.200">
    <property type="match status" value="1"/>
</dbReference>
<dbReference type="InterPro" id="IPR011324">
    <property type="entry name" value="Cytotoxic_necrot_fac-like_cat"/>
</dbReference>
<dbReference type="InterPro" id="IPR005659">
    <property type="entry name" value="Chemorcpt_Glu_NH3ase_CheD"/>
</dbReference>
<comment type="function">
    <text evidence="3">Probably deamidates glutamine residues to glutamate on methyl-accepting chemotaxis receptors (MCPs), playing an important role in chemotaxis.</text>
</comment>
<comment type="catalytic activity">
    <reaction evidence="3">
        <text>L-glutaminyl-[protein] + H2O = L-glutamyl-[protein] + NH4(+)</text>
        <dbReference type="Rhea" id="RHEA:16441"/>
        <dbReference type="Rhea" id="RHEA-COMP:10207"/>
        <dbReference type="Rhea" id="RHEA-COMP:10208"/>
        <dbReference type="ChEBI" id="CHEBI:15377"/>
        <dbReference type="ChEBI" id="CHEBI:28938"/>
        <dbReference type="ChEBI" id="CHEBI:29973"/>
        <dbReference type="ChEBI" id="CHEBI:30011"/>
        <dbReference type="EC" id="3.5.1.44"/>
    </reaction>
</comment>
<dbReference type="PANTHER" id="PTHR35147:SF3">
    <property type="entry name" value="CHEMORECEPTOR GLUTAMINE DEAMIDASE CHED 1-RELATED"/>
    <property type="match status" value="1"/>
</dbReference>
<dbReference type="EC" id="3.5.1.44" evidence="3"/>